<evidence type="ECO:0000313" key="3">
    <source>
        <dbReference type="EMBL" id="PSR26208.1"/>
    </source>
</evidence>
<protein>
    <recommendedName>
        <fullName evidence="2">GGDEF domain-containing protein</fullName>
    </recommendedName>
</protein>
<dbReference type="Proteomes" id="UP000242972">
    <property type="component" value="Unassembled WGS sequence"/>
</dbReference>
<dbReference type="EMBL" id="PXYW01000130">
    <property type="protein sequence ID" value="PSR26208.1"/>
    <property type="molecule type" value="Genomic_DNA"/>
</dbReference>
<name>A0A2T2WVE3_9FIRM</name>
<sequence>MWACIVDPVKAQDERSIFRDPMRIVMLARDSNVWPDQIEIPLNSLPPIEKREAWRKACLECLAHNPQSKIFLGDEEWDPQRPLQPRWPSGNPIYWPSDTLDAWDAETGCLTPEAGQIWWDRQPAQGPWVIGTLAELEDHPLDLITMVAALKEISGETAAIVREGPKKFWCAWTKTAESLSGAEWQKRLWAVLGTVRIGTAIVIDPSQWGSRRAQAINVAQNAPGKRIKSNLSIDQQASLKQSVSQKEEAMRQEQAEQEALRLEAERLARAKQEAEALERAAQEEAQRLEKAQREAERERLTKLQAERLAAERKVKQAQEKAERLRQMRIALEQQGASDTPDESVGATGSLDSIAAPAPNTSDDARPDVLTDVLGAEIADAVQSVAIDPVTTLYTAVVGQQVLERLTEFGHVVIFCDVDGLKTINDTQGHAAGDAYLRQAGMALRSVARTSDLCMRKGGDELLWIVRPPLLNPDQVLQRLQDAFQAAQVAVSMGIVVQADQEPLPVAIERADHAMYQNKADRKTRQTLSPSVASAVPPQQHGHPSSTKPSTKRRLVGVESHWRPAQPSQWDAPTPDVVMVPRRRTMHGAAAMGPQDAKLSSSEPVELATKRSAMTSVPVPASNPPATALANAAQDILLPYTIWVWGEIRRSGTSTTALALARWIAWQQKTPVRLLEGHFTMPGLARLIQTESIAAGWGWEASWTAGTPYQAPPNSIALADRLQVWALGMAIRYPHPERKWGQILKMMTDVVVIVDGGTTPPPIPVTLGIYVAAANTSQALVPSKTWIASRGSSPTPVDHRIALPAEPLGIEGIGSPAWFEAWTPLASVLGIY</sequence>
<dbReference type="AlphaFoldDB" id="A0A2T2WVE3"/>
<dbReference type="Pfam" id="PF00990">
    <property type="entry name" value="GGDEF"/>
    <property type="match status" value="1"/>
</dbReference>
<dbReference type="PANTHER" id="PTHR45138">
    <property type="entry name" value="REGULATORY COMPONENTS OF SENSORY TRANSDUCTION SYSTEM"/>
    <property type="match status" value="1"/>
</dbReference>
<dbReference type="GO" id="GO:0052621">
    <property type="term" value="F:diguanylate cyclase activity"/>
    <property type="evidence" value="ECO:0007669"/>
    <property type="project" value="TreeGrafter"/>
</dbReference>
<dbReference type="SUPFAM" id="SSF55073">
    <property type="entry name" value="Nucleotide cyclase"/>
    <property type="match status" value="1"/>
</dbReference>
<dbReference type="CDD" id="cd01949">
    <property type="entry name" value="GGDEF"/>
    <property type="match status" value="1"/>
</dbReference>
<dbReference type="PROSITE" id="PS50887">
    <property type="entry name" value="GGDEF"/>
    <property type="match status" value="1"/>
</dbReference>
<comment type="caution">
    <text evidence="3">The sequence shown here is derived from an EMBL/GenBank/DDBJ whole genome shotgun (WGS) entry which is preliminary data.</text>
</comment>
<gene>
    <name evidence="3" type="ORF">C7B46_20180</name>
</gene>
<evidence type="ECO:0000259" key="2">
    <source>
        <dbReference type="PROSITE" id="PS50887"/>
    </source>
</evidence>
<feature type="domain" description="GGDEF" evidence="2">
    <location>
        <begin position="408"/>
        <end position="530"/>
    </location>
</feature>
<feature type="region of interest" description="Disordered" evidence="1">
    <location>
        <begin position="518"/>
        <end position="574"/>
    </location>
</feature>
<dbReference type="InterPro" id="IPR029787">
    <property type="entry name" value="Nucleotide_cyclase"/>
</dbReference>
<dbReference type="InterPro" id="IPR000160">
    <property type="entry name" value="GGDEF_dom"/>
</dbReference>
<accession>A0A2T2WVE3</accession>
<reference evidence="3 4" key="1">
    <citation type="journal article" date="2014" name="BMC Genomics">
        <title>Comparison of environmental and isolate Sulfobacillus genomes reveals diverse carbon, sulfur, nitrogen, and hydrogen metabolisms.</title>
        <authorList>
            <person name="Justice N.B."/>
            <person name="Norman A."/>
            <person name="Brown C.T."/>
            <person name="Singh A."/>
            <person name="Thomas B.C."/>
            <person name="Banfield J.F."/>
        </authorList>
    </citation>
    <scope>NUCLEOTIDE SEQUENCE [LARGE SCALE GENOMIC DNA]</scope>
    <source>
        <strain evidence="3">AMDSBA4</strain>
    </source>
</reference>
<organism evidence="3 4">
    <name type="scientific">Sulfobacillus benefaciens</name>
    <dbReference type="NCBI Taxonomy" id="453960"/>
    <lineage>
        <taxon>Bacteria</taxon>
        <taxon>Bacillati</taxon>
        <taxon>Bacillota</taxon>
        <taxon>Clostridia</taxon>
        <taxon>Eubacteriales</taxon>
        <taxon>Clostridiales Family XVII. Incertae Sedis</taxon>
        <taxon>Sulfobacillus</taxon>
    </lineage>
</organism>
<dbReference type="InterPro" id="IPR050469">
    <property type="entry name" value="Diguanylate_Cyclase"/>
</dbReference>
<feature type="region of interest" description="Disordered" evidence="1">
    <location>
        <begin position="332"/>
        <end position="364"/>
    </location>
</feature>
<dbReference type="PANTHER" id="PTHR45138:SF9">
    <property type="entry name" value="DIGUANYLATE CYCLASE DGCM-RELATED"/>
    <property type="match status" value="1"/>
</dbReference>
<dbReference type="InterPro" id="IPR043128">
    <property type="entry name" value="Rev_trsase/Diguanyl_cyclase"/>
</dbReference>
<evidence type="ECO:0000256" key="1">
    <source>
        <dbReference type="SAM" id="MobiDB-lite"/>
    </source>
</evidence>
<dbReference type="Gene3D" id="3.30.70.270">
    <property type="match status" value="1"/>
</dbReference>
<proteinExistence type="predicted"/>
<evidence type="ECO:0000313" key="4">
    <source>
        <dbReference type="Proteomes" id="UP000242972"/>
    </source>
</evidence>
<dbReference type="SMART" id="SM00267">
    <property type="entry name" value="GGDEF"/>
    <property type="match status" value="1"/>
</dbReference>
<dbReference type="NCBIfam" id="TIGR00254">
    <property type="entry name" value="GGDEF"/>
    <property type="match status" value="1"/>
</dbReference>